<accession>A0A4Z2HJG7</accession>
<comment type="caution">
    <text evidence="2">The sequence shown here is derived from an EMBL/GenBank/DDBJ whole genome shotgun (WGS) entry which is preliminary data.</text>
</comment>
<evidence type="ECO:0000313" key="3">
    <source>
        <dbReference type="Proteomes" id="UP000314294"/>
    </source>
</evidence>
<dbReference type="EMBL" id="SRLO01000228">
    <property type="protein sequence ID" value="TNN65917.1"/>
    <property type="molecule type" value="Genomic_DNA"/>
</dbReference>
<dbReference type="AlphaFoldDB" id="A0A4Z2HJG7"/>
<keyword evidence="3" id="KW-1185">Reference proteome</keyword>
<feature type="compositionally biased region" description="Basic and acidic residues" evidence="1">
    <location>
        <begin position="126"/>
        <end position="138"/>
    </location>
</feature>
<evidence type="ECO:0000313" key="2">
    <source>
        <dbReference type="EMBL" id="TNN65917.1"/>
    </source>
</evidence>
<gene>
    <name evidence="2" type="ORF">EYF80_023917</name>
</gene>
<reference evidence="2 3" key="1">
    <citation type="submission" date="2019-03" db="EMBL/GenBank/DDBJ databases">
        <title>First draft genome of Liparis tanakae, snailfish: a comprehensive survey of snailfish specific genes.</title>
        <authorList>
            <person name="Kim W."/>
            <person name="Song I."/>
            <person name="Jeong J.-H."/>
            <person name="Kim D."/>
            <person name="Kim S."/>
            <person name="Ryu S."/>
            <person name="Song J.Y."/>
            <person name="Lee S.K."/>
        </authorList>
    </citation>
    <scope>NUCLEOTIDE SEQUENCE [LARGE SCALE GENOMIC DNA]</scope>
    <source>
        <tissue evidence="2">Muscle</tissue>
    </source>
</reference>
<feature type="region of interest" description="Disordered" evidence="1">
    <location>
        <begin position="122"/>
        <end position="141"/>
    </location>
</feature>
<dbReference type="Proteomes" id="UP000314294">
    <property type="component" value="Unassembled WGS sequence"/>
</dbReference>
<name>A0A4Z2HJG7_9TELE</name>
<protein>
    <submittedName>
        <fullName evidence="2">Uncharacterized protein</fullName>
    </submittedName>
</protein>
<evidence type="ECO:0000256" key="1">
    <source>
        <dbReference type="SAM" id="MobiDB-lite"/>
    </source>
</evidence>
<proteinExistence type="predicted"/>
<organism evidence="2 3">
    <name type="scientific">Liparis tanakae</name>
    <name type="common">Tanaka's snailfish</name>
    <dbReference type="NCBI Taxonomy" id="230148"/>
    <lineage>
        <taxon>Eukaryota</taxon>
        <taxon>Metazoa</taxon>
        <taxon>Chordata</taxon>
        <taxon>Craniata</taxon>
        <taxon>Vertebrata</taxon>
        <taxon>Euteleostomi</taxon>
        <taxon>Actinopterygii</taxon>
        <taxon>Neopterygii</taxon>
        <taxon>Teleostei</taxon>
        <taxon>Neoteleostei</taxon>
        <taxon>Acanthomorphata</taxon>
        <taxon>Eupercaria</taxon>
        <taxon>Perciformes</taxon>
        <taxon>Cottioidei</taxon>
        <taxon>Cottales</taxon>
        <taxon>Liparidae</taxon>
        <taxon>Liparis</taxon>
    </lineage>
</organism>
<sequence length="264" mass="28959">MESSWSFFCSTSSTMLFHLALKPTTKGIVSYNPAGLPCAATATNPSASPVCHHLHILQSLWDLHLVQPLLLLVNPQLAGVDLAEHAVDGEGIVEPLLSEHRHLGHLGVKLLHLSHAHLHLLQSGQRTEERRGDNDGRKDRQHPHVFAESHDMHTMSVNGLADPPVLLQKGLGGVLVVSKVLAGDQAVGILQPRHQVVRLRGELEKVERLLQVAETLRGLVLQPLPLALHLHDALLDARRAKALVTQDLLSSLHGVLQEQDRMEE</sequence>